<reference evidence="3" key="1">
    <citation type="journal article" date="2013" name="Proc. Natl. Acad. Sci. U.S.A.">
        <title>Genome structure and metabolic features in the red seaweed Chondrus crispus shed light on evolution of the Archaeplastida.</title>
        <authorList>
            <person name="Collen J."/>
            <person name="Porcel B."/>
            <person name="Carre W."/>
            <person name="Ball S.G."/>
            <person name="Chaparro C."/>
            <person name="Tonon T."/>
            <person name="Barbeyron T."/>
            <person name="Michel G."/>
            <person name="Noel B."/>
            <person name="Valentin K."/>
            <person name="Elias M."/>
            <person name="Artiguenave F."/>
            <person name="Arun A."/>
            <person name="Aury J.M."/>
            <person name="Barbosa-Neto J.F."/>
            <person name="Bothwell J.H."/>
            <person name="Bouget F.Y."/>
            <person name="Brillet L."/>
            <person name="Cabello-Hurtado F."/>
            <person name="Capella-Gutierrez S."/>
            <person name="Charrier B."/>
            <person name="Cladiere L."/>
            <person name="Cock J.M."/>
            <person name="Coelho S.M."/>
            <person name="Colleoni C."/>
            <person name="Czjzek M."/>
            <person name="Da Silva C."/>
            <person name="Delage L."/>
            <person name="Denoeud F."/>
            <person name="Deschamps P."/>
            <person name="Dittami S.M."/>
            <person name="Gabaldon T."/>
            <person name="Gachon C.M."/>
            <person name="Groisillier A."/>
            <person name="Herve C."/>
            <person name="Jabbari K."/>
            <person name="Katinka M."/>
            <person name="Kloareg B."/>
            <person name="Kowalczyk N."/>
            <person name="Labadie K."/>
            <person name="Leblanc C."/>
            <person name="Lopez P.J."/>
            <person name="McLachlan D.H."/>
            <person name="Meslet-Cladiere L."/>
            <person name="Moustafa A."/>
            <person name="Nehr Z."/>
            <person name="Nyvall Collen P."/>
            <person name="Panaud O."/>
            <person name="Partensky F."/>
            <person name="Poulain J."/>
            <person name="Rensing S.A."/>
            <person name="Rousvoal S."/>
            <person name="Samson G."/>
            <person name="Symeonidi A."/>
            <person name="Weissenbach J."/>
            <person name="Zambounis A."/>
            <person name="Wincker P."/>
            <person name="Boyen C."/>
        </authorList>
    </citation>
    <scope>NUCLEOTIDE SEQUENCE [LARGE SCALE GENOMIC DNA]</scope>
    <source>
        <strain evidence="3">cv. Stackhouse</strain>
    </source>
</reference>
<dbReference type="GO" id="GO:0045892">
    <property type="term" value="P:negative regulation of DNA-templated transcription"/>
    <property type="evidence" value="ECO:0007669"/>
    <property type="project" value="InterPro"/>
</dbReference>
<proteinExistence type="predicted"/>
<gene>
    <name evidence="2" type="ORF">CHC_T00000288001</name>
</gene>
<protein>
    <submittedName>
        <fullName evidence="2">Uncharacterized protein</fullName>
    </submittedName>
</protein>
<dbReference type="STRING" id="2769.R7QN54"/>
<dbReference type="KEGG" id="ccp:CHC_T00000288001"/>
<dbReference type="Proteomes" id="UP000012073">
    <property type="component" value="Unassembled WGS sequence"/>
</dbReference>
<evidence type="ECO:0000313" key="2">
    <source>
        <dbReference type="EMBL" id="CDF39504.1"/>
    </source>
</evidence>
<dbReference type="PANTHER" id="PTHR13503:SF3">
    <property type="entry name" value="NEGATIVE ELONGATION FACTOR B"/>
    <property type="match status" value="1"/>
</dbReference>
<dbReference type="RefSeq" id="XP_005719415.1">
    <property type="nucleotide sequence ID" value="XM_005719358.1"/>
</dbReference>
<dbReference type="AlphaFoldDB" id="R7QN54"/>
<evidence type="ECO:0000313" key="3">
    <source>
        <dbReference type="Proteomes" id="UP000012073"/>
    </source>
</evidence>
<dbReference type="OrthoDB" id="3774at2759"/>
<dbReference type="GO" id="GO:0005634">
    <property type="term" value="C:nucleus"/>
    <property type="evidence" value="ECO:0007669"/>
    <property type="project" value="InterPro"/>
</dbReference>
<evidence type="ECO:0000256" key="1">
    <source>
        <dbReference type="SAM" id="Coils"/>
    </source>
</evidence>
<dbReference type="EMBL" id="HG002045">
    <property type="protein sequence ID" value="CDF39504.1"/>
    <property type="molecule type" value="Genomic_DNA"/>
</dbReference>
<feature type="coiled-coil region" evidence="1">
    <location>
        <begin position="71"/>
        <end position="98"/>
    </location>
</feature>
<dbReference type="PANTHER" id="PTHR13503">
    <property type="entry name" value="NEGATIVE ELONGATION FACTOR COMPLEX MEMBER B"/>
    <property type="match status" value="1"/>
</dbReference>
<dbReference type="InterPro" id="IPR010405">
    <property type="entry name" value="COBRA1"/>
</dbReference>
<name>R7QN54_CHOCR</name>
<keyword evidence="1" id="KW-0175">Coiled coil</keyword>
<organism evidence="2 3">
    <name type="scientific">Chondrus crispus</name>
    <name type="common">Carrageen Irish moss</name>
    <name type="synonym">Polymorpha crispa</name>
    <dbReference type="NCBI Taxonomy" id="2769"/>
    <lineage>
        <taxon>Eukaryota</taxon>
        <taxon>Rhodophyta</taxon>
        <taxon>Florideophyceae</taxon>
        <taxon>Rhodymeniophycidae</taxon>
        <taxon>Gigartinales</taxon>
        <taxon>Gigartinaceae</taxon>
        <taxon>Chondrus</taxon>
    </lineage>
</organism>
<accession>R7QN54</accession>
<dbReference type="Gramene" id="CDF39504">
    <property type="protein sequence ID" value="CDF39504"/>
    <property type="gene ID" value="CHC_T00000288001"/>
</dbReference>
<dbReference type="GeneID" id="17327133"/>
<keyword evidence="3" id="KW-1185">Reference proteome</keyword>
<sequence>MNHCLDPGQKLIGYAGKDELKAAFEEVLPDKVGVKKFVKDFREVHSLNGRTISPVLPLLKLGGISSNRMANEVKNALVDIMKRQIATLEQEALQALLDKSYSFLTVPELSPIGISVLERLHYVDRRIWAQIVQNGLDESPYTDLPTSIKKRIWPHEVSAFDHEIDKVLDCITELTTPPGIEAFFVTPDRKKARSEDPILTDLMRLSNAVASEEGMVARIVDKFVQKATAAQTGSKRIAIANVYHDFLTTVNPRVNPSLTSLRKMAKFLDTPNGEDDIDSDVLGFIRKNIGVEASCATVGLLVASSYSRDFLAFQLVLRLLNRRGSLGEGRDQTILDCAAEHLRADPWIPDLTFLTLCNMKAAALISEHKAPTETEANMPFQMFFPLLIHEMELDDQRFSDQFYAMNAALPDPKFLQIVQAGKLERRVVTSYCLQLFGHGNFVGLSRFRLILDVAFHQMDREEEVRETMIAVNLLQRTIEEMHSGMVS</sequence>